<evidence type="ECO:0000256" key="6">
    <source>
        <dbReference type="SAM" id="Phobius"/>
    </source>
</evidence>
<feature type="transmembrane region" description="Helical" evidence="6">
    <location>
        <begin position="163"/>
        <end position="181"/>
    </location>
</feature>
<dbReference type="AlphaFoldDB" id="A0A3M0G6U1"/>
<feature type="transmembrane region" description="Helical" evidence="6">
    <location>
        <begin position="80"/>
        <end position="99"/>
    </location>
</feature>
<gene>
    <name evidence="7" type="ORF">EAX62_08765</name>
</gene>
<protein>
    <submittedName>
        <fullName evidence="7">PQ-loop repeat-containing protein</fullName>
    </submittedName>
</protein>
<feature type="transmembrane region" description="Helical" evidence="6">
    <location>
        <begin position="57"/>
        <end position="74"/>
    </location>
</feature>
<reference evidence="7 8" key="1">
    <citation type="submission" date="2018-10" db="EMBL/GenBank/DDBJ databases">
        <title>Tessaracoccus antarcticuss sp. nov., isolated from sediment.</title>
        <authorList>
            <person name="Zhou L.Y."/>
            <person name="Du Z.J."/>
        </authorList>
    </citation>
    <scope>NUCLEOTIDE SEQUENCE [LARGE SCALE GENOMIC DNA]</scope>
    <source>
        <strain evidence="7 8">JDX10</strain>
    </source>
</reference>
<keyword evidence="8" id="KW-1185">Reference proteome</keyword>
<feature type="transmembrane region" description="Helical" evidence="6">
    <location>
        <begin position="24"/>
        <end position="45"/>
    </location>
</feature>
<dbReference type="InterPro" id="IPR006603">
    <property type="entry name" value="PQ-loop_rpt"/>
</dbReference>
<feature type="transmembrane region" description="Helical" evidence="6">
    <location>
        <begin position="111"/>
        <end position="128"/>
    </location>
</feature>
<evidence type="ECO:0000313" key="8">
    <source>
        <dbReference type="Proteomes" id="UP000275256"/>
    </source>
</evidence>
<keyword evidence="3 6" id="KW-1133">Transmembrane helix</keyword>
<keyword evidence="2 6" id="KW-0812">Transmembrane</keyword>
<organism evidence="7 8">
    <name type="scientific">Tessaracoccus antarcticus</name>
    <dbReference type="NCBI Taxonomy" id="2479848"/>
    <lineage>
        <taxon>Bacteria</taxon>
        <taxon>Bacillati</taxon>
        <taxon>Actinomycetota</taxon>
        <taxon>Actinomycetes</taxon>
        <taxon>Propionibacteriales</taxon>
        <taxon>Propionibacteriaceae</taxon>
        <taxon>Tessaracoccus</taxon>
    </lineage>
</organism>
<accession>A0A3M0G6U1</accession>
<evidence type="ECO:0000256" key="1">
    <source>
        <dbReference type="ARBA" id="ARBA00004141"/>
    </source>
</evidence>
<dbReference type="EMBL" id="REFW01000002">
    <property type="protein sequence ID" value="RMB59827.1"/>
    <property type="molecule type" value="Genomic_DNA"/>
</dbReference>
<feature type="transmembrane region" description="Helical" evidence="6">
    <location>
        <begin position="187"/>
        <end position="206"/>
    </location>
</feature>
<comment type="caution">
    <text evidence="7">The sequence shown here is derived from an EMBL/GenBank/DDBJ whole genome shotgun (WGS) entry which is preliminary data.</text>
</comment>
<evidence type="ECO:0000256" key="4">
    <source>
        <dbReference type="ARBA" id="ARBA00023136"/>
    </source>
</evidence>
<evidence type="ECO:0000256" key="3">
    <source>
        <dbReference type="ARBA" id="ARBA00022989"/>
    </source>
</evidence>
<dbReference type="Gene3D" id="1.20.1280.290">
    <property type="match status" value="2"/>
</dbReference>
<dbReference type="GO" id="GO:0016020">
    <property type="term" value="C:membrane"/>
    <property type="evidence" value="ECO:0007669"/>
    <property type="project" value="UniProtKB-SubCell"/>
</dbReference>
<keyword evidence="4 6" id="KW-0472">Membrane</keyword>
<evidence type="ECO:0000313" key="7">
    <source>
        <dbReference type="EMBL" id="RMB59827.1"/>
    </source>
</evidence>
<dbReference type="Pfam" id="PF04193">
    <property type="entry name" value="PQ-loop"/>
    <property type="match status" value="1"/>
</dbReference>
<feature type="transmembrane region" description="Helical" evidence="6">
    <location>
        <begin position="134"/>
        <end position="151"/>
    </location>
</feature>
<proteinExistence type="predicted"/>
<feature type="region of interest" description="Disordered" evidence="5">
    <location>
        <begin position="214"/>
        <end position="233"/>
    </location>
</feature>
<sequence length="233" mass="24994">MLAVAPAGVTPTHEGTASMTPLDLLGWLAAALGMSSTLPQLVRLFRVRRTEGLSLSLFQLNAAASAAWAFHGYLVQQPQLQWPNIVVLVLSLLVVVMITRDRGQSFWGKQIVVALLVAALICVDLWLGPVVFGILVALPYAIGVLSQLRSMHRATRLSGVSPVYLLVAFLVEALWFIWGVLVWELAITVSAATMGALCAVNVGYWAHRRWGRGQGPTTGGGASRETEPADALA</sequence>
<evidence type="ECO:0000256" key="5">
    <source>
        <dbReference type="SAM" id="MobiDB-lite"/>
    </source>
</evidence>
<dbReference type="Proteomes" id="UP000275256">
    <property type="component" value="Unassembled WGS sequence"/>
</dbReference>
<evidence type="ECO:0000256" key="2">
    <source>
        <dbReference type="ARBA" id="ARBA00022692"/>
    </source>
</evidence>
<comment type="subcellular location">
    <subcellularLocation>
        <location evidence="1">Membrane</location>
        <topology evidence="1">Multi-pass membrane protein</topology>
    </subcellularLocation>
</comment>
<name>A0A3M0G6U1_9ACTN</name>